<name>A0A1M6BAH1_9FLAO</name>
<keyword evidence="3" id="KW-0378">Hydrolase</keyword>
<dbReference type="GO" id="GO:0006508">
    <property type="term" value="P:proteolysis"/>
    <property type="evidence" value="ECO:0007669"/>
    <property type="project" value="UniProtKB-KW"/>
</dbReference>
<keyword evidence="4" id="KW-1185">Reference proteome</keyword>
<dbReference type="Proteomes" id="UP000184488">
    <property type="component" value="Unassembled WGS sequence"/>
</dbReference>
<feature type="transmembrane region" description="Helical" evidence="1">
    <location>
        <begin position="162"/>
        <end position="183"/>
    </location>
</feature>
<feature type="domain" description="CAAX prenyl protease 2/Lysostaphin resistance protein A-like" evidence="2">
    <location>
        <begin position="79"/>
        <end position="229"/>
    </location>
</feature>
<dbReference type="GO" id="GO:0080120">
    <property type="term" value="P:CAAX-box protein maturation"/>
    <property type="evidence" value="ECO:0007669"/>
    <property type="project" value="UniProtKB-ARBA"/>
</dbReference>
<dbReference type="STRING" id="415425.SAMN05444363_0643"/>
<evidence type="ECO:0000259" key="2">
    <source>
        <dbReference type="Pfam" id="PF02517"/>
    </source>
</evidence>
<feature type="transmembrane region" description="Helical" evidence="1">
    <location>
        <begin position="217"/>
        <end position="237"/>
    </location>
</feature>
<proteinExistence type="predicted"/>
<feature type="transmembrane region" description="Helical" evidence="1">
    <location>
        <begin position="25"/>
        <end position="53"/>
    </location>
</feature>
<sequence>MFDFKFFLKPSLVKLVPNNSLKDKIITFSISLVIMYFILFGILILIKLTDIFINHKYGLSISKLILQQQNNHYFKYTTLLGFSSSLLLSVIIEEIIFRKPLNLIKKNVIFCFILFYLIFILQVFINPNLTSFDSIVKAIVLITITVFLILKKQEFYENIKKYYWVYFYIITITFGIIHIGNFYDMLPKNLIGLSIIFVLPQTLLGFFTGYIRLKNGIIWSIAMHIIFNTPAFIMTALSNPNF</sequence>
<feature type="transmembrane region" description="Helical" evidence="1">
    <location>
        <begin position="108"/>
        <end position="125"/>
    </location>
</feature>
<gene>
    <name evidence="3" type="ORF">SAMN05444363_0643</name>
</gene>
<keyword evidence="1" id="KW-1133">Transmembrane helix</keyword>
<keyword evidence="1" id="KW-0472">Membrane</keyword>
<protein>
    <submittedName>
        <fullName evidence="3">CAAX protease self-immunity</fullName>
    </submittedName>
</protein>
<reference evidence="4" key="1">
    <citation type="submission" date="2016-11" db="EMBL/GenBank/DDBJ databases">
        <authorList>
            <person name="Varghese N."/>
            <person name="Submissions S."/>
        </authorList>
    </citation>
    <scope>NUCLEOTIDE SEQUENCE [LARGE SCALE GENOMIC DNA]</scope>
    <source>
        <strain evidence="4">DSM 18829</strain>
    </source>
</reference>
<dbReference type="AlphaFoldDB" id="A0A1M6BAH1"/>
<keyword evidence="3" id="KW-0645">Protease</keyword>
<dbReference type="Pfam" id="PF02517">
    <property type="entry name" value="Rce1-like"/>
    <property type="match status" value="1"/>
</dbReference>
<organism evidence="3 4">
    <name type="scientific">Flavobacterium terrae</name>
    <dbReference type="NCBI Taxonomy" id="415425"/>
    <lineage>
        <taxon>Bacteria</taxon>
        <taxon>Pseudomonadati</taxon>
        <taxon>Bacteroidota</taxon>
        <taxon>Flavobacteriia</taxon>
        <taxon>Flavobacteriales</taxon>
        <taxon>Flavobacteriaceae</taxon>
        <taxon>Flavobacterium</taxon>
    </lineage>
</organism>
<dbReference type="RefSeq" id="WP_073308509.1">
    <property type="nucleotide sequence ID" value="NZ_FQZI01000001.1"/>
</dbReference>
<evidence type="ECO:0000256" key="1">
    <source>
        <dbReference type="SAM" id="Phobius"/>
    </source>
</evidence>
<feature type="transmembrane region" description="Helical" evidence="1">
    <location>
        <begin position="189"/>
        <end position="210"/>
    </location>
</feature>
<dbReference type="OrthoDB" id="1443714at2"/>
<feature type="transmembrane region" description="Helical" evidence="1">
    <location>
        <begin position="131"/>
        <end position="150"/>
    </location>
</feature>
<dbReference type="GO" id="GO:0004175">
    <property type="term" value="F:endopeptidase activity"/>
    <property type="evidence" value="ECO:0007669"/>
    <property type="project" value="UniProtKB-ARBA"/>
</dbReference>
<evidence type="ECO:0000313" key="3">
    <source>
        <dbReference type="EMBL" id="SHI45764.1"/>
    </source>
</evidence>
<dbReference type="EMBL" id="FQZI01000001">
    <property type="protein sequence ID" value="SHI45764.1"/>
    <property type="molecule type" value="Genomic_DNA"/>
</dbReference>
<evidence type="ECO:0000313" key="4">
    <source>
        <dbReference type="Proteomes" id="UP000184488"/>
    </source>
</evidence>
<keyword evidence="1" id="KW-0812">Transmembrane</keyword>
<accession>A0A1M6BAH1</accession>
<dbReference type="InterPro" id="IPR003675">
    <property type="entry name" value="Rce1/LyrA-like_dom"/>
</dbReference>